<dbReference type="PANTHER" id="PTHR30136:SF24">
    <property type="entry name" value="HTH-TYPE TRANSCRIPTIONAL REPRESSOR ALLR"/>
    <property type="match status" value="1"/>
</dbReference>
<dbReference type="SMART" id="SM00346">
    <property type="entry name" value="HTH_ICLR"/>
    <property type="match status" value="1"/>
</dbReference>
<organism evidence="6 7">
    <name type="scientific">Pseudovibrio ascidiaceicola</name>
    <dbReference type="NCBI Taxonomy" id="285279"/>
    <lineage>
        <taxon>Bacteria</taxon>
        <taxon>Pseudomonadati</taxon>
        <taxon>Pseudomonadota</taxon>
        <taxon>Alphaproteobacteria</taxon>
        <taxon>Hyphomicrobiales</taxon>
        <taxon>Stappiaceae</taxon>
        <taxon>Pseudovibrio</taxon>
    </lineage>
</organism>
<dbReference type="Gene3D" id="3.30.450.40">
    <property type="match status" value="1"/>
</dbReference>
<accession>A0A1I4DN51</accession>
<dbReference type="InterPro" id="IPR005471">
    <property type="entry name" value="Tscrpt_reg_IclR_N"/>
</dbReference>
<dbReference type="RefSeq" id="WP_057462437.1">
    <property type="nucleotide sequence ID" value="NZ_FOSK01000012.1"/>
</dbReference>
<comment type="caution">
    <text evidence="6">The sequence shown here is derived from an EMBL/GenBank/DDBJ whole genome shotgun (WGS) entry which is preliminary data.</text>
</comment>
<dbReference type="Proteomes" id="UP000199598">
    <property type="component" value="Unassembled WGS sequence"/>
</dbReference>
<dbReference type="InterPro" id="IPR036390">
    <property type="entry name" value="WH_DNA-bd_sf"/>
</dbReference>
<feature type="domain" description="HTH iclR-type" evidence="4">
    <location>
        <begin position="4"/>
        <end position="65"/>
    </location>
</feature>
<evidence type="ECO:0000256" key="1">
    <source>
        <dbReference type="ARBA" id="ARBA00023015"/>
    </source>
</evidence>
<dbReference type="PANTHER" id="PTHR30136">
    <property type="entry name" value="HELIX-TURN-HELIX TRANSCRIPTIONAL REGULATOR, ICLR FAMILY"/>
    <property type="match status" value="1"/>
</dbReference>
<dbReference type="PROSITE" id="PS51078">
    <property type="entry name" value="ICLR_ED"/>
    <property type="match status" value="1"/>
</dbReference>
<feature type="domain" description="IclR-ED" evidence="5">
    <location>
        <begin position="69"/>
        <end position="241"/>
    </location>
</feature>
<dbReference type="Pfam" id="PF01614">
    <property type="entry name" value="IclR_C"/>
    <property type="match status" value="1"/>
</dbReference>
<dbReference type="PROSITE" id="PS51077">
    <property type="entry name" value="HTH_ICLR"/>
    <property type="match status" value="1"/>
</dbReference>
<evidence type="ECO:0000313" key="6">
    <source>
        <dbReference type="EMBL" id="SFK95002.1"/>
    </source>
</evidence>
<keyword evidence="2" id="KW-0238">DNA-binding</keyword>
<dbReference type="Gene3D" id="1.10.10.10">
    <property type="entry name" value="Winged helix-like DNA-binding domain superfamily/Winged helix DNA-binding domain"/>
    <property type="match status" value="1"/>
</dbReference>
<evidence type="ECO:0000256" key="3">
    <source>
        <dbReference type="ARBA" id="ARBA00023163"/>
    </source>
</evidence>
<name>A0A1I4DN51_9HYPH</name>
<sequence length="241" mass="26284">MRLLQSLSRGLQTLDYLAQQAKPLRLTDIASYLGVDKSNATHILRTLVACGYATQGTDRRYAASEKMTGSQGSGPTAEAIVAVRQQWQPILKQLTRETGECSHMAVLASSQVWYVDKIDSELPLKVDHPIGSLGPLHCTALGKAFLAFGDAQAEQELKQFTPVTLTDHTALAAEISKSRDRGYAIDDEEFTSGIRCVAGPVFDEHGVMIAAIGVSGPTVRIDDKRFEELGALVQKMCFMRE</sequence>
<keyword evidence="1" id="KW-0805">Transcription regulation</keyword>
<evidence type="ECO:0000256" key="2">
    <source>
        <dbReference type="ARBA" id="ARBA00023125"/>
    </source>
</evidence>
<dbReference type="SUPFAM" id="SSF55781">
    <property type="entry name" value="GAF domain-like"/>
    <property type="match status" value="1"/>
</dbReference>
<evidence type="ECO:0000259" key="4">
    <source>
        <dbReference type="PROSITE" id="PS51077"/>
    </source>
</evidence>
<dbReference type="InterPro" id="IPR036388">
    <property type="entry name" value="WH-like_DNA-bd_sf"/>
</dbReference>
<proteinExistence type="predicted"/>
<dbReference type="EMBL" id="FOSK01000012">
    <property type="protein sequence ID" value="SFK95002.1"/>
    <property type="molecule type" value="Genomic_DNA"/>
</dbReference>
<dbReference type="Pfam" id="PF09339">
    <property type="entry name" value="HTH_IclR"/>
    <property type="match status" value="1"/>
</dbReference>
<gene>
    <name evidence="6" type="ORF">SAMN04488518_11285</name>
</gene>
<evidence type="ECO:0000259" key="5">
    <source>
        <dbReference type="PROSITE" id="PS51078"/>
    </source>
</evidence>
<dbReference type="SUPFAM" id="SSF46785">
    <property type="entry name" value="Winged helix' DNA-binding domain"/>
    <property type="match status" value="1"/>
</dbReference>
<dbReference type="InterPro" id="IPR029016">
    <property type="entry name" value="GAF-like_dom_sf"/>
</dbReference>
<dbReference type="InterPro" id="IPR050707">
    <property type="entry name" value="HTH_MetabolicPath_Reg"/>
</dbReference>
<keyword evidence="3" id="KW-0804">Transcription</keyword>
<protein>
    <submittedName>
        <fullName evidence="6">Transcriptional regulator, IclR family</fullName>
    </submittedName>
</protein>
<evidence type="ECO:0000313" key="7">
    <source>
        <dbReference type="Proteomes" id="UP000199598"/>
    </source>
</evidence>
<dbReference type="InterPro" id="IPR014757">
    <property type="entry name" value="Tscrpt_reg_IclR_C"/>
</dbReference>
<reference evidence="6 7" key="1">
    <citation type="submission" date="2016-10" db="EMBL/GenBank/DDBJ databases">
        <authorList>
            <person name="Varghese N."/>
            <person name="Submissions S."/>
        </authorList>
    </citation>
    <scope>NUCLEOTIDE SEQUENCE [LARGE SCALE GENOMIC DNA]</scope>
    <source>
        <strain evidence="6 7">DSM 16392</strain>
    </source>
</reference>
<keyword evidence="7" id="KW-1185">Reference proteome</keyword>